<feature type="binding site" evidence="9">
    <location>
        <begin position="20"/>
        <end position="22"/>
    </location>
    <ligand>
        <name>FMN</name>
        <dbReference type="ChEBI" id="CHEBI:58210"/>
    </ligand>
</feature>
<evidence type="ECO:0000256" key="2">
    <source>
        <dbReference type="ARBA" id="ARBA00022555"/>
    </source>
</evidence>
<keyword evidence="3 9" id="KW-0285">Flavoprotein</keyword>
<keyword evidence="8 9" id="KW-0560">Oxidoreductase</keyword>
<evidence type="ECO:0000313" key="12">
    <source>
        <dbReference type="EMBL" id="GGB52013.1"/>
    </source>
</evidence>
<proteinExistence type="inferred from homology"/>
<dbReference type="SUPFAM" id="SSF51395">
    <property type="entry name" value="FMN-linked oxidoreductases"/>
    <property type="match status" value="1"/>
</dbReference>
<accession>A0ABQ1ITA8</accession>
<feature type="binding site" evidence="9">
    <location>
        <position position="174"/>
    </location>
    <ligand>
        <name>FMN</name>
        <dbReference type="ChEBI" id="CHEBI:58210"/>
    </ligand>
</feature>
<keyword evidence="2 9" id="KW-0820">tRNA-binding</keyword>
<gene>
    <name evidence="9 12" type="primary">dusA</name>
    <name evidence="12" type="ORF">GCM10011505_36310</name>
</gene>
<reference evidence="13" key="1">
    <citation type="journal article" date="2019" name="Int. J. Syst. Evol. Microbiol.">
        <title>The Global Catalogue of Microorganisms (GCM) 10K type strain sequencing project: providing services to taxonomists for standard genome sequencing and annotation.</title>
        <authorList>
            <consortium name="The Broad Institute Genomics Platform"/>
            <consortium name="The Broad Institute Genome Sequencing Center for Infectious Disease"/>
            <person name="Wu L."/>
            <person name="Ma J."/>
        </authorList>
    </citation>
    <scope>NUCLEOTIDE SEQUENCE [LARGE SCALE GENOMIC DNA]</scope>
    <source>
        <strain evidence="13">CGMCC 1.10188</strain>
    </source>
</reference>
<dbReference type="PIRSF" id="PIRSF006621">
    <property type="entry name" value="Dus"/>
    <property type="match status" value="1"/>
</dbReference>
<dbReference type="InterPro" id="IPR004653">
    <property type="entry name" value="DusA"/>
</dbReference>
<feature type="site" description="Interacts with tRNA" evidence="9">
    <location>
        <position position="100"/>
    </location>
</feature>
<comment type="catalytic activity">
    <reaction evidence="9">
        <text>5,6-dihydrouridine(20a) in tRNA + NADP(+) = uridine(20a) in tRNA + NADPH + H(+)</text>
        <dbReference type="Rhea" id="RHEA:53344"/>
        <dbReference type="Rhea" id="RHEA-COMP:13535"/>
        <dbReference type="Rhea" id="RHEA-COMP:13536"/>
        <dbReference type="ChEBI" id="CHEBI:15378"/>
        <dbReference type="ChEBI" id="CHEBI:57783"/>
        <dbReference type="ChEBI" id="CHEBI:58349"/>
        <dbReference type="ChEBI" id="CHEBI:65315"/>
        <dbReference type="ChEBI" id="CHEBI:74443"/>
    </reaction>
</comment>
<comment type="cofactor">
    <cofactor evidence="1 9 10">
        <name>FMN</name>
        <dbReference type="ChEBI" id="CHEBI:58210"/>
    </cofactor>
</comment>
<dbReference type="InterPro" id="IPR018517">
    <property type="entry name" value="tRNA_hU_synthase_CS"/>
</dbReference>
<evidence type="ECO:0000256" key="3">
    <source>
        <dbReference type="ARBA" id="ARBA00022630"/>
    </source>
</evidence>
<comment type="catalytic activity">
    <reaction evidence="9">
        <text>5,6-dihydrouridine(20a) in tRNA + NAD(+) = uridine(20a) in tRNA + NADH + H(+)</text>
        <dbReference type="Rhea" id="RHEA:53348"/>
        <dbReference type="Rhea" id="RHEA-COMP:13535"/>
        <dbReference type="Rhea" id="RHEA-COMP:13536"/>
        <dbReference type="ChEBI" id="CHEBI:15378"/>
        <dbReference type="ChEBI" id="CHEBI:57540"/>
        <dbReference type="ChEBI" id="CHEBI:57945"/>
        <dbReference type="ChEBI" id="CHEBI:65315"/>
        <dbReference type="ChEBI" id="CHEBI:74443"/>
    </reaction>
</comment>
<evidence type="ECO:0000256" key="8">
    <source>
        <dbReference type="ARBA" id="ARBA00023002"/>
    </source>
</evidence>
<feature type="domain" description="DUS-like FMN-binding" evidence="11">
    <location>
        <begin position="18"/>
        <end position="332"/>
    </location>
</feature>
<keyword evidence="5 9" id="KW-0819">tRNA processing</keyword>
<dbReference type="InterPro" id="IPR013785">
    <property type="entry name" value="Aldolase_TIM"/>
</dbReference>
<dbReference type="Gene3D" id="3.20.20.70">
    <property type="entry name" value="Aldolase class I"/>
    <property type="match status" value="1"/>
</dbReference>
<keyword evidence="6 9" id="KW-0521">NADP</keyword>
<keyword evidence="13" id="KW-1185">Reference proteome</keyword>
<dbReference type="InterPro" id="IPR001269">
    <property type="entry name" value="DUS_fam"/>
</dbReference>
<comment type="function">
    <text evidence="9">Catalyzes the synthesis of 5,6-dihydrouridine (D), a modified base found in the D-loop of most tRNAs, via the reduction of the C5-C6 double bond in target uridines. Specifically modifies U20 and U20a in tRNAs.</text>
</comment>
<feature type="site" description="Interacts with tRNA; defines subfamily-specific binding signature" evidence="9">
    <location>
        <position position="309"/>
    </location>
</feature>
<dbReference type="NCBIfam" id="NF008774">
    <property type="entry name" value="PRK11815.1"/>
    <property type="match status" value="1"/>
</dbReference>
<comment type="similarity">
    <text evidence="9">Belongs to the Dus family. DusA subfamily.</text>
</comment>
<dbReference type="NCBIfam" id="TIGR00742">
    <property type="entry name" value="yjbN"/>
    <property type="match status" value="1"/>
</dbReference>
<feature type="site" description="Interacts with tRNA; defines subfamily-specific binding signature" evidence="9">
    <location>
        <position position="186"/>
    </location>
</feature>
<protein>
    <recommendedName>
        <fullName evidence="9">tRNA-dihydrouridine(20/20a) synthase</fullName>
        <ecNumber evidence="9">1.3.1.91</ecNumber>
    </recommendedName>
    <alternativeName>
        <fullName evidence="9">U20-specific dihydrouridine synthase</fullName>
        <shortName evidence="9">U20-specific Dus</shortName>
    </alternativeName>
    <alternativeName>
        <fullName evidence="9">tRNA-dihydrouridine synthase A</fullName>
    </alternativeName>
</protein>
<dbReference type="PANTHER" id="PTHR42907">
    <property type="entry name" value="FMN-LINKED OXIDOREDUCTASES SUPERFAMILY PROTEIN"/>
    <property type="match status" value="1"/>
</dbReference>
<dbReference type="HAMAP" id="MF_02041">
    <property type="entry name" value="DusA_subfam"/>
    <property type="match status" value="1"/>
</dbReference>
<comment type="caution">
    <text evidence="12">The sequence shown here is derived from an EMBL/GenBank/DDBJ whole genome shotgun (WGS) entry which is preliminary data.</text>
</comment>
<dbReference type="Proteomes" id="UP000603352">
    <property type="component" value="Unassembled WGS sequence"/>
</dbReference>
<evidence type="ECO:0000256" key="5">
    <source>
        <dbReference type="ARBA" id="ARBA00022694"/>
    </source>
</evidence>
<feature type="active site" description="Proton donor" evidence="9">
    <location>
        <position position="103"/>
    </location>
</feature>
<evidence type="ECO:0000256" key="1">
    <source>
        <dbReference type="ARBA" id="ARBA00001917"/>
    </source>
</evidence>
<name>A0ABQ1ITA8_9PROT</name>
<evidence type="ECO:0000256" key="7">
    <source>
        <dbReference type="ARBA" id="ARBA00022884"/>
    </source>
</evidence>
<feature type="binding site" evidence="9">
    <location>
        <position position="142"/>
    </location>
    <ligand>
        <name>FMN</name>
        <dbReference type="ChEBI" id="CHEBI:58210"/>
    </ligand>
</feature>
<evidence type="ECO:0000313" key="13">
    <source>
        <dbReference type="Proteomes" id="UP000603352"/>
    </source>
</evidence>
<dbReference type="CDD" id="cd02801">
    <property type="entry name" value="DUS_like_FMN"/>
    <property type="match status" value="1"/>
</dbReference>
<evidence type="ECO:0000256" key="10">
    <source>
        <dbReference type="PIRNR" id="PIRNR006621"/>
    </source>
</evidence>
<organism evidence="12 13">
    <name type="scientific">Tistrella bauzanensis</name>
    <dbReference type="NCBI Taxonomy" id="657419"/>
    <lineage>
        <taxon>Bacteria</taxon>
        <taxon>Pseudomonadati</taxon>
        <taxon>Pseudomonadota</taxon>
        <taxon>Alphaproteobacteria</taxon>
        <taxon>Geminicoccales</taxon>
        <taxon>Geminicoccaceae</taxon>
        <taxon>Tistrella</taxon>
    </lineage>
</organism>
<sequence length="341" mass="37194">MIDHPEMPRPAVDRRFSIAPMMDWTDRHDRYFLRQISRRALLFTEMITTGALIFGDAARHLAHDPSEHPIAVQLGGSDPRDLAIAARIAADAGYDEINLNCGCPSDRVQSGRFGACLMAEPALVAECVAAMAAVVDVPVTVKCRIGIDDQDETETLFRFVETVAAAGAGTFYVHARKAWLKGLSPKENREIPPLNYALVHALKRARPDLEILLNGGLVDLDQAETEIAAGLDGVMLGRAAYHDPYILAEVDARIYGEGGGTAPIADRIEIARRMLPYIEAEVSRGTALIAITRHMLGLFQGLPGARRFRRSLSENHARKGAGPEVLVAALEEVSSRRRDAA</sequence>
<comment type="similarity">
    <text evidence="10">Belongs to the dus family.</text>
</comment>
<comment type="catalytic activity">
    <reaction evidence="9">
        <text>5,6-dihydrouridine(20) in tRNA + NADP(+) = uridine(20) in tRNA + NADPH + H(+)</text>
        <dbReference type="Rhea" id="RHEA:53336"/>
        <dbReference type="Rhea" id="RHEA-COMP:13533"/>
        <dbReference type="Rhea" id="RHEA-COMP:13534"/>
        <dbReference type="ChEBI" id="CHEBI:15378"/>
        <dbReference type="ChEBI" id="CHEBI:57783"/>
        <dbReference type="ChEBI" id="CHEBI:58349"/>
        <dbReference type="ChEBI" id="CHEBI:65315"/>
        <dbReference type="ChEBI" id="CHEBI:74443"/>
        <dbReference type="EC" id="1.3.1.91"/>
    </reaction>
</comment>
<dbReference type="PANTHER" id="PTHR42907:SF1">
    <property type="entry name" value="FMN-LINKED OXIDOREDUCTASES SUPERFAMILY PROTEIN"/>
    <property type="match status" value="1"/>
</dbReference>
<evidence type="ECO:0000256" key="4">
    <source>
        <dbReference type="ARBA" id="ARBA00022643"/>
    </source>
</evidence>
<dbReference type="PROSITE" id="PS01136">
    <property type="entry name" value="UPF0034"/>
    <property type="match status" value="1"/>
</dbReference>
<feature type="binding site" evidence="9">
    <location>
        <begin position="214"/>
        <end position="216"/>
    </location>
    <ligand>
        <name>FMN</name>
        <dbReference type="ChEBI" id="CHEBI:58210"/>
    </ligand>
</feature>
<comment type="catalytic activity">
    <reaction evidence="9">
        <text>5,6-dihydrouridine(20) in tRNA + NAD(+) = uridine(20) in tRNA + NADH + H(+)</text>
        <dbReference type="Rhea" id="RHEA:53340"/>
        <dbReference type="Rhea" id="RHEA-COMP:13533"/>
        <dbReference type="Rhea" id="RHEA-COMP:13534"/>
        <dbReference type="ChEBI" id="CHEBI:15378"/>
        <dbReference type="ChEBI" id="CHEBI:57540"/>
        <dbReference type="ChEBI" id="CHEBI:57945"/>
        <dbReference type="ChEBI" id="CHEBI:65315"/>
        <dbReference type="ChEBI" id="CHEBI:74443"/>
        <dbReference type="EC" id="1.3.1.91"/>
    </reaction>
</comment>
<keyword evidence="4 9" id="KW-0288">FMN</keyword>
<dbReference type="RefSeq" id="WP_229708254.1">
    <property type="nucleotide sequence ID" value="NZ_BMDZ01000049.1"/>
</dbReference>
<dbReference type="EMBL" id="BMDZ01000049">
    <property type="protein sequence ID" value="GGB52013.1"/>
    <property type="molecule type" value="Genomic_DNA"/>
</dbReference>
<evidence type="ECO:0000256" key="6">
    <source>
        <dbReference type="ARBA" id="ARBA00022857"/>
    </source>
</evidence>
<dbReference type="InterPro" id="IPR035587">
    <property type="entry name" value="DUS-like_FMN-bd"/>
</dbReference>
<feature type="site" description="Interacts with tRNA" evidence="9">
    <location>
        <position position="189"/>
    </location>
</feature>
<evidence type="ECO:0000256" key="9">
    <source>
        <dbReference type="HAMAP-Rule" id="MF_02041"/>
    </source>
</evidence>
<feature type="binding site" evidence="9">
    <location>
        <begin position="237"/>
        <end position="238"/>
    </location>
    <ligand>
        <name>FMN</name>
        <dbReference type="ChEBI" id="CHEBI:58210"/>
    </ligand>
</feature>
<keyword evidence="7 9" id="KW-0694">RNA-binding</keyword>
<evidence type="ECO:0000259" key="11">
    <source>
        <dbReference type="Pfam" id="PF01207"/>
    </source>
</evidence>
<dbReference type="Gene3D" id="1.20.120.1460">
    <property type="match status" value="1"/>
</dbReference>
<feature type="site" description="Interacts with tRNA; defines subfamily-specific binding signature" evidence="9">
    <location>
        <position position="306"/>
    </location>
</feature>
<dbReference type="EC" id="1.3.1.91" evidence="9"/>
<feature type="binding site" evidence="9">
    <location>
        <position position="73"/>
    </location>
    <ligand>
        <name>FMN</name>
        <dbReference type="ChEBI" id="CHEBI:58210"/>
    </ligand>
</feature>
<dbReference type="Pfam" id="PF01207">
    <property type="entry name" value="Dus"/>
    <property type="match status" value="1"/>
</dbReference>